<protein>
    <submittedName>
        <fullName evidence="1">Uncharacterized protein</fullName>
    </submittedName>
</protein>
<comment type="caution">
    <text evidence="1">The sequence shown here is derived from an EMBL/GenBank/DDBJ whole genome shotgun (WGS) entry which is preliminary data.</text>
</comment>
<dbReference type="EMBL" id="PEZP01000039">
    <property type="protein sequence ID" value="PIT97932.1"/>
    <property type="molecule type" value="Genomic_DNA"/>
</dbReference>
<evidence type="ECO:0000313" key="1">
    <source>
        <dbReference type="EMBL" id="PIT97932.1"/>
    </source>
</evidence>
<evidence type="ECO:0000313" key="2">
    <source>
        <dbReference type="Proteomes" id="UP000230731"/>
    </source>
</evidence>
<dbReference type="Proteomes" id="UP000230731">
    <property type="component" value="Unassembled WGS sequence"/>
</dbReference>
<proteinExistence type="predicted"/>
<dbReference type="AlphaFoldDB" id="A0A2M6WYQ8"/>
<organism evidence="1 2">
    <name type="scientific">Candidatus Andersenbacteria bacterium CG10_big_fil_rev_8_21_14_0_10_54_11</name>
    <dbReference type="NCBI Taxonomy" id="1974485"/>
    <lineage>
        <taxon>Bacteria</taxon>
        <taxon>Candidatus Anderseniibacteriota</taxon>
    </lineage>
</organism>
<reference evidence="2" key="1">
    <citation type="submission" date="2017-09" db="EMBL/GenBank/DDBJ databases">
        <title>Depth-based differentiation of microbial function through sediment-hosted aquifers and enrichment of novel symbionts in the deep terrestrial subsurface.</title>
        <authorList>
            <person name="Probst A.J."/>
            <person name="Ladd B."/>
            <person name="Jarett J.K."/>
            <person name="Geller-Mcgrath D.E."/>
            <person name="Sieber C.M.K."/>
            <person name="Emerson J.B."/>
            <person name="Anantharaman K."/>
            <person name="Thomas B.C."/>
            <person name="Malmstrom R."/>
            <person name="Stieglmeier M."/>
            <person name="Klingl A."/>
            <person name="Woyke T."/>
            <person name="Ryan C.M."/>
            <person name="Banfield J.F."/>
        </authorList>
    </citation>
    <scope>NUCLEOTIDE SEQUENCE [LARGE SCALE GENOMIC DNA]</scope>
</reference>
<accession>A0A2M6WYQ8</accession>
<sequence length="125" mass="14995">MVEREITPEMYGRLLRILWTDGPSTVVHLCGQYRVQYRSSTAHLLIPDALCRMEAAEFVARERGWRTWWKRWVRRQQLGPYTFFKVRHPHWIYWAIVSESQVRRALHDDLSEPAQRILAGIDEFV</sequence>
<name>A0A2M6WYQ8_9BACT</name>
<gene>
    <name evidence="1" type="ORF">COT71_03245</name>
</gene>